<dbReference type="GO" id="GO:0022857">
    <property type="term" value="F:transmembrane transporter activity"/>
    <property type="evidence" value="ECO:0007669"/>
    <property type="project" value="InterPro"/>
</dbReference>
<feature type="transmembrane region" description="Helical" evidence="6">
    <location>
        <begin position="51"/>
        <end position="71"/>
    </location>
</feature>
<dbReference type="Gene3D" id="1.20.1250.20">
    <property type="entry name" value="MFS general substrate transporter like domains"/>
    <property type="match status" value="1"/>
</dbReference>
<feature type="transmembrane region" description="Helical" evidence="6">
    <location>
        <begin position="270"/>
        <end position="289"/>
    </location>
</feature>
<keyword evidence="9" id="KW-1185">Reference proteome</keyword>
<evidence type="ECO:0000256" key="5">
    <source>
        <dbReference type="ARBA" id="ARBA00023136"/>
    </source>
</evidence>
<dbReference type="PANTHER" id="PTHR23519:SF1">
    <property type="entry name" value="AUTOPHAGY-RELATED PROTEIN 22"/>
    <property type="match status" value="1"/>
</dbReference>
<dbReference type="Proteomes" id="UP000476064">
    <property type="component" value="Chromosome"/>
</dbReference>
<dbReference type="InterPro" id="IPR020846">
    <property type="entry name" value="MFS_dom"/>
</dbReference>
<dbReference type="InterPro" id="IPR024671">
    <property type="entry name" value="Atg22-like"/>
</dbReference>
<evidence type="ECO:0000259" key="7">
    <source>
        <dbReference type="PROSITE" id="PS50850"/>
    </source>
</evidence>
<dbReference type="PANTHER" id="PTHR23519">
    <property type="entry name" value="AUTOPHAGY-RELATED PROTEIN 22"/>
    <property type="match status" value="1"/>
</dbReference>
<dbReference type="SUPFAM" id="SSF103473">
    <property type="entry name" value="MFS general substrate transporter"/>
    <property type="match status" value="1"/>
</dbReference>
<keyword evidence="2" id="KW-0813">Transport</keyword>
<evidence type="ECO:0000256" key="1">
    <source>
        <dbReference type="ARBA" id="ARBA00004651"/>
    </source>
</evidence>
<feature type="transmembrane region" description="Helical" evidence="6">
    <location>
        <begin position="12"/>
        <end position="31"/>
    </location>
</feature>
<keyword evidence="3 6" id="KW-0812">Transmembrane</keyword>
<feature type="transmembrane region" description="Helical" evidence="6">
    <location>
        <begin position="301"/>
        <end position="318"/>
    </location>
</feature>
<keyword evidence="4 6" id="KW-1133">Transmembrane helix</keyword>
<protein>
    <submittedName>
        <fullName evidence="8">MFS transporter</fullName>
    </submittedName>
</protein>
<name>A0A6C0FSC7_9BACL</name>
<dbReference type="RefSeq" id="WP_162356120.1">
    <property type="nucleotide sequence ID" value="NZ_CP048209.1"/>
</dbReference>
<feature type="domain" description="Major facilitator superfamily (MFS) profile" evidence="7">
    <location>
        <begin position="1"/>
        <end position="414"/>
    </location>
</feature>
<gene>
    <name evidence="8" type="ORF">GXP70_08945</name>
</gene>
<evidence type="ECO:0000313" key="9">
    <source>
        <dbReference type="Proteomes" id="UP000476064"/>
    </source>
</evidence>
<feature type="transmembrane region" description="Helical" evidence="6">
    <location>
        <begin position="178"/>
        <end position="197"/>
    </location>
</feature>
<dbReference type="InterPro" id="IPR036259">
    <property type="entry name" value="MFS_trans_sf"/>
</dbReference>
<feature type="transmembrane region" description="Helical" evidence="6">
    <location>
        <begin position="389"/>
        <end position="408"/>
    </location>
</feature>
<evidence type="ECO:0000256" key="2">
    <source>
        <dbReference type="ARBA" id="ARBA00022448"/>
    </source>
</evidence>
<keyword evidence="5 6" id="KW-0472">Membrane</keyword>
<reference evidence="8 9" key="1">
    <citation type="submission" date="2020-01" db="EMBL/GenBank/DDBJ databases">
        <title>Paenibacillus sp. nov., isolated from tomato rhizosphere.</title>
        <authorList>
            <person name="Weon H.-Y."/>
            <person name="Lee S.A."/>
        </authorList>
    </citation>
    <scope>NUCLEOTIDE SEQUENCE [LARGE SCALE GENOMIC DNA]</scope>
    <source>
        <strain evidence="8 9">12200R-189</strain>
    </source>
</reference>
<feature type="transmembrane region" description="Helical" evidence="6">
    <location>
        <begin position="145"/>
        <end position="166"/>
    </location>
</feature>
<evidence type="ECO:0000256" key="4">
    <source>
        <dbReference type="ARBA" id="ARBA00022989"/>
    </source>
</evidence>
<organism evidence="8 9">
    <name type="scientific">Paenibacillus lycopersici</name>
    <dbReference type="NCBI Taxonomy" id="2704462"/>
    <lineage>
        <taxon>Bacteria</taxon>
        <taxon>Bacillati</taxon>
        <taxon>Bacillota</taxon>
        <taxon>Bacilli</taxon>
        <taxon>Bacillales</taxon>
        <taxon>Paenibacillaceae</taxon>
        <taxon>Paenibacillus</taxon>
    </lineage>
</organism>
<evidence type="ECO:0000313" key="8">
    <source>
        <dbReference type="EMBL" id="QHT60056.1"/>
    </source>
</evidence>
<dbReference type="EMBL" id="CP048209">
    <property type="protein sequence ID" value="QHT60056.1"/>
    <property type="molecule type" value="Genomic_DNA"/>
</dbReference>
<proteinExistence type="predicted"/>
<feature type="transmembrane region" description="Helical" evidence="6">
    <location>
        <begin position="238"/>
        <end position="258"/>
    </location>
</feature>
<comment type="subcellular location">
    <subcellularLocation>
        <location evidence="1">Cell membrane</location>
        <topology evidence="1">Multi-pass membrane protein</topology>
    </subcellularLocation>
</comment>
<dbReference type="AlphaFoldDB" id="A0A6C0FSC7"/>
<feature type="transmembrane region" description="Helical" evidence="6">
    <location>
        <begin position="358"/>
        <end position="383"/>
    </location>
</feature>
<evidence type="ECO:0000256" key="3">
    <source>
        <dbReference type="ARBA" id="ARBA00022692"/>
    </source>
</evidence>
<sequence length="424" mass="45543">MNPKAVRSWIMYDWANSAFVTTIMAAVMPVFYKEVAGKGLIGNAAENYWGFTQTIAMLFVAVLCPILGAVADYAGSKVRFLSAFMYIGAAASVGMAFIGEGDWLFASVLVVIGTIGFAASNTFYDALLPSVSTPETMNAVSNRGYAMGYLGGGLLLLVNLVMIMFYDKLGFPTKTLATQTVFAMVGVWWLLFSLPVMRNVKETAREESAGFGRAVKKGLSRVKGTIATLKRYPELLKYMASFWFFNDGINTVIVMATIYGSGIGIETNDLIAALLITQFVGYPSTLLFIKFASRIGVKKSIYSSLTVYILIVILGFFMTSAVHFYALAALVGLVQGGSQATARSLYASLVPPSRTAEFFGFLSLSSKFASIAGPFVFSVVGTITGSSRYGILALLAFFIIGIAILVYVDVDKGKREALAGEAAA</sequence>
<dbReference type="Pfam" id="PF11700">
    <property type="entry name" value="ATG22"/>
    <property type="match status" value="1"/>
</dbReference>
<dbReference type="GO" id="GO:0005886">
    <property type="term" value="C:plasma membrane"/>
    <property type="evidence" value="ECO:0007669"/>
    <property type="project" value="UniProtKB-SubCell"/>
</dbReference>
<dbReference type="KEGG" id="plyc:GXP70_08945"/>
<dbReference type="InterPro" id="IPR050495">
    <property type="entry name" value="ATG22/LtaA_families"/>
</dbReference>
<dbReference type="PROSITE" id="PS50850">
    <property type="entry name" value="MFS"/>
    <property type="match status" value="1"/>
</dbReference>
<feature type="transmembrane region" description="Helical" evidence="6">
    <location>
        <begin position="78"/>
        <end position="98"/>
    </location>
</feature>
<feature type="transmembrane region" description="Helical" evidence="6">
    <location>
        <begin position="104"/>
        <end position="124"/>
    </location>
</feature>
<accession>A0A6C0FSC7</accession>
<evidence type="ECO:0000256" key="6">
    <source>
        <dbReference type="SAM" id="Phobius"/>
    </source>
</evidence>